<dbReference type="InterPro" id="IPR000843">
    <property type="entry name" value="HTH_LacI"/>
</dbReference>
<dbReference type="PANTHER" id="PTHR30146:SF109">
    <property type="entry name" value="HTH-TYPE TRANSCRIPTIONAL REGULATOR GALS"/>
    <property type="match status" value="1"/>
</dbReference>
<protein>
    <submittedName>
        <fullName evidence="5">LacI family transcriptional regulator</fullName>
    </submittedName>
</protein>
<reference evidence="5 6" key="1">
    <citation type="submission" date="2019-03" db="EMBL/GenBank/DDBJ databases">
        <title>Subsurface microbial communities from deep shales in Ohio and West Virginia, USA.</title>
        <authorList>
            <person name="Wrighton K."/>
        </authorList>
    </citation>
    <scope>NUCLEOTIDE SEQUENCE [LARGE SCALE GENOMIC DNA]</scope>
    <source>
        <strain evidence="5 6">DSMZ 11287</strain>
    </source>
</reference>
<evidence type="ECO:0000256" key="2">
    <source>
        <dbReference type="ARBA" id="ARBA00023125"/>
    </source>
</evidence>
<dbReference type="SUPFAM" id="SSF53822">
    <property type="entry name" value="Periplasmic binding protein-like I"/>
    <property type="match status" value="1"/>
</dbReference>
<keyword evidence="3" id="KW-0804">Transcription</keyword>
<evidence type="ECO:0000313" key="6">
    <source>
        <dbReference type="Proteomes" id="UP000295472"/>
    </source>
</evidence>
<dbReference type="EMBL" id="SOEF01000019">
    <property type="protein sequence ID" value="TDX42898.1"/>
    <property type="molecule type" value="Genomic_DNA"/>
</dbReference>
<dbReference type="AlphaFoldDB" id="A0A4R8GFE4"/>
<dbReference type="InterPro" id="IPR001761">
    <property type="entry name" value="Peripla_BP/Lac1_sug-bd_dom"/>
</dbReference>
<evidence type="ECO:0000256" key="3">
    <source>
        <dbReference type="ARBA" id="ARBA00023163"/>
    </source>
</evidence>
<evidence type="ECO:0000256" key="1">
    <source>
        <dbReference type="ARBA" id="ARBA00023015"/>
    </source>
</evidence>
<dbReference type="GO" id="GO:0000976">
    <property type="term" value="F:transcription cis-regulatory region binding"/>
    <property type="evidence" value="ECO:0007669"/>
    <property type="project" value="TreeGrafter"/>
</dbReference>
<dbReference type="RefSeq" id="WP_089723061.1">
    <property type="nucleotide sequence ID" value="NZ_FNGB01000013.1"/>
</dbReference>
<dbReference type="InterPro" id="IPR010982">
    <property type="entry name" value="Lambda_DNA-bd_dom_sf"/>
</dbReference>
<dbReference type="Proteomes" id="UP000295472">
    <property type="component" value="Unassembled WGS sequence"/>
</dbReference>
<dbReference type="PROSITE" id="PS50932">
    <property type="entry name" value="HTH_LACI_2"/>
    <property type="match status" value="1"/>
</dbReference>
<gene>
    <name evidence="5" type="ORF">C7954_1199</name>
</gene>
<accession>A0A4R8GFE4</accession>
<dbReference type="Pfam" id="PF00356">
    <property type="entry name" value="LacI"/>
    <property type="match status" value="1"/>
</dbReference>
<proteinExistence type="predicted"/>
<dbReference type="Gene3D" id="1.10.260.40">
    <property type="entry name" value="lambda repressor-like DNA-binding domains"/>
    <property type="match status" value="1"/>
</dbReference>
<keyword evidence="1" id="KW-0805">Transcription regulation</keyword>
<dbReference type="InterPro" id="IPR028082">
    <property type="entry name" value="Peripla_BP_I"/>
</dbReference>
<evidence type="ECO:0000313" key="5">
    <source>
        <dbReference type="EMBL" id="TDX42898.1"/>
    </source>
</evidence>
<dbReference type="GO" id="GO:0003700">
    <property type="term" value="F:DNA-binding transcription factor activity"/>
    <property type="evidence" value="ECO:0007669"/>
    <property type="project" value="TreeGrafter"/>
</dbReference>
<dbReference type="SUPFAM" id="SSF47413">
    <property type="entry name" value="lambda repressor-like DNA-binding domains"/>
    <property type="match status" value="1"/>
</dbReference>
<feature type="domain" description="HTH lacI-type" evidence="4">
    <location>
        <begin position="2"/>
        <end position="56"/>
    </location>
</feature>
<sequence length="333" mass="37281">MTTMKDVAELANVSDATVSRVFSNPDAVSNKTKKKVLAAADELNYELNVLARNLRTMKTEIIMVILPDISNPFFSKIVRGIESVAMKNGYKILLGDTKNDLSLEKEYLKNLDQKYADGVISLTARIDSELIREISEKYNMVLACEYIDEESVPTVSIDNVEGAYKATEHLIKLGHERIAHISGPKDVILSQDRLKGYKKALHDHNLKVYDDLINTGDFSYKSGYRNMSRLLKLDKPPTAIFADSDQMAIGAIKAIKSNGLKVPDDLALVGFDNIEIASIYEPSLTTICQPMYQIGVKAMQLLLDILEKKELENNKIKLESKLIIRDSCGYKNI</sequence>
<dbReference type="SMART" id="SM00354">
    <property type="entry name" value="HTH_LACI"/>
    <property type="match status" value="1"/>
</dbReference>
<dbReference type="GeneID" id="57012989"/>
<keyword evidence="2" id="KW-0238">DNA-binding</keyword>
<dbReference type="PANTHER" id="PTHR30146">
    <property type="entry name" value="LACI-RELATED TRANSCRIPTIONAL REPRESSOR"/>
    <property type="match status" value="1"/>
</dbReference>
<dbReference type="Gene3D" id="3.40.50.2300">
    <property type="match status" value="2"/>
</dbReference>
<dbReference type="CDD" id="cd01392">
    <property type="entry name" value="HTH_LacI"/>
    <property type="match status" value="1"/>
</dbReference>
<evidence type="ECO:0000259" key="4">
    <source>
        <dbReference type="PROSITE" id="PS50932"/>
    </source>
</evidence>
<dbReference type="CDD" id="cd06284">
    <property type="entry name" value="PBP1_LacI-like"/>
    <property type="match status" value="1"/>
</dbReference>
<comment type="caution">
    <text evidence="5">The sequence shown here is derived from an EMBL/GenBank/DDBJ whole genome shotgun (WGS) entry which is preliminary data.</text>
</comment>
<name>A0A4R8GFE4_9FIRM</name>
<organism evidence="5 6">
    <name type="scientific">Halanaerobium congolense</name>
    <dbReference type="NCBI Taxonomy" id="54121"/>
    <lineage>
        <taxon>Bacteria</taxon>
        <taxon>Bacillati</taxon>
        <taxon>Bacillota</taxon>
        <taxon>Clostridia</taxon>
        <taxon>Halanaerobiales</taxon>
        <taxon>Halanaerobiaceae</taxon>
        <taxon>Halanaerobium</taxon>
    </lineage>
</organism>
<dbReference type="Pfam" id="PF00532">
    <property type="entry name" value="Peripla_BP_1"/>
    <property type="match status" value="1"/>
</dbReference>